<protein>
    <recommendedName>
        <fullName evidence="3">DUF4219 domain-containing protein</fullName>
    </recommendedName>
</protein>
<name>E9HGB9_DAPPU</name>
<evidence type="ECO:0000313" key="1">
    <source>
        <dbReference type="EMBL" id="EFX69197.1"/>
    </source>
</evidence>
<dbReference type="EMBL" id="GL732640">
    <property type="protein sequence ID" value="EFX69197.1"/>
    <property type="molecule type" value="Genomic_DNA"/>
</dbReference>
<dbReference type="HOGENOM" id="CLU_200124_0_0_1"/>
<dbReference type="AlphaFoldDB" id="E9HGB9"/>
<dbReference type="OrthoDB" id="8060515at2759"/>
<dbReference type="eggNOG" id="ENOG502S93Q">
    <property type="taxonomic scope" value="Eukaryota"/>
</dbReference>
<dbReference type="InParanoid" id="E9HGB9"/>
<proteinExistence type="predicted"/>
<sequence length="57" mass="6615">MANQMIENHLKDVNHVPKFDGTNFREWSYELRLILQQLGLLGLVEARVGHTLPDEVK</sequence>
<keyword evidence="2" id="KW-1185">Reference proteome</keyword>
<dbReference type="Proteomes" id="UP000000305">
    <property type="component" value="Unassembled WGS sequence"/>
</dbReference>
<organism evidence="1 2">
    <name type="scientific">Daphnia pulex</name>
    <name type="common">Water flea</name>
    <dbReference type="NCBI Taxonomy" id="6669"/>
    <lineage>
        <taxon>Eukaryota</taxon>
        <taxon>Metazoa</taxon>
        <taxon>Ecdysozoa</taxon>
        <taxon>Arthropoda</taxon>
        <taxon>Crustacea</taxon>
        <taxon>Branchiopoda</taxon>
        <taxon>Diplostraca</taxon>
        <taxon>Cladocera</taxon>
        <taxon>Anomopoda</taxon>
        <taxon>Daphniidae</taxon>
        <taxon>Daphnia</taxon>
    </lineage>
</organism>
<reference evidence="1 2" key="1">
    <citation type="journal article" date="2011" name="Science">
        <title>The ecoresponsive genome of Daphnia pulex.</title>
        <authorList>
            <person name="Colbourne J.K."/>
            <person name="Pfrender M.E."/>
            <person name="Gilbert D."/>
            <person name="Thomas W.K."/>
            <person name="Tucker A."/>
            <person name="Oakley T.H."/>
            <person name="Tokishita S."/>
            <person name="Aerts A."/>
            <person name="Arnold G.J."/>
            <person name="Basu M.K."/>
            <person name="Bauer D.J."/>
            <person name="Caceres C.E."/>
            <person name="Carmel L."/>
            <person name="Casola C."/>
            <person name="Choi J.H."/>
            <person name="Detter J.C."/>
            <person name="Dong Q."/>
            <person name="Dusheyko S."/>
            <person name="Eads B.D."/>
            <person name="Frohlich T."/>
            <person name="Geiler-Samerotte K.A."/>
            <person name="Gerlach D."/>
            <person name="Hatcher P."/>
            <person name="Jogdeo S."/>
            <person name="Krijgsveld J."/>
            <person name="Kriventseva E.V."/>
            <person name="Kultz D."/>
            <person name="Laforsch C."/>
            <person name="Lindquist E."/>
            <person name="Lopez J."/>
            <person name="Manak J.R."/>
            <person name="Muller J."/>
            <person name="Pangilinan J."/>
            <person name="Patwardhan R.P."/>
            <person name="Pitluck S."/>
            <person name="Pritham E.J."/>
            <person name="Rechtsteiner A."/>
            <person name="Rho M."/>
            <person name="Rogozin I.B."/>
            <person name="Sakarya O."/>
            <person name="Salamov A."/>
            <person name="Schaack S."/>
            <person name="Shapiro H."/>
            <person name="Shiga Y."/>
            <person name="Skalitzky C."/>
            <person name="Smith Z."/>
            <person name="Souvorov A."/>
            <person name="Sung W."/>
            <person name="Tang Z."/>
            <person name="Tsuchiya D."/>
            <person name="Tu H."/>
            <person name="Vos H."/>
            <person name="Wang M."/>
            <person name="Wolf Y.I."/>
            <person name="Yamagata H."/>
            <person name="Yamada T."/>
            <person name="Ye Y."/>
            <person name="Shaw J.R."/>
            <person name="Andrews J."/>
            <person name="Crease T.J."/>
            <person name="Tang H."/>
            <person name="Lucas S.M."/>
            <person name="Robertson H.M."/>
            <person name="Bork P."/>
            <person name="Koonin E.V."/>
            <person name="Zdobnov E.M."/>
            <person name="Grigoriev I.V."/>
            <person name="Lynch M."/>
            <person name="Boore J.L."/>
        </authorList>
    </citation>
    <scope>NUCLEOTIDE SEQUENCE [LARGE SCALE GENOMIC DNA]</scope>
</reference>
<evidence type="ECO:0000313" key="2">
    <source>
        <dbReference type="Proteomes" id="UP000000305"/>
    </source>
</evidence>
<gene>
    <name evidence="1" type="ORF">DAPPUDRAFT_329355</name>
</gene>
<dbReference type="PhylomeDB" id="E9HGB9"/>
<accession>E9HGB9</accession>
<evidence type="ECO:0008006" key="3">
    <source>
        <dbReference type="Google" id="ProtNLM"/>
    </source>
</evidence>
<dbReference type="KEGG" id="dpx:DAPPUDRAFT_329355"/>